<evidence type="ECO:0000313" key="2">
    <source>
        <dbReference type="EMBL" id="ACC79435.1"/>
    </source>
</evidence>
<dbReference type="Pfam" id="PF13302">
    <property type="entry name" value="Acetyltransf_3"/>
    <property type="match status" value="1"/>
</dbReference>
<dbReference type="HOGENOM" id="CLU_1223711_0_0_3"/>
<evidence type="ECO:0000313" key="3">
    <source>
        <dbReference type="Proteomes" id="UP000001191"/>
    </source>
</evidence>
<keyword evidence="3" id="KW-1185">Reference proteome</keyword>
<organism evidence="2 3">
    <name type="scientific">Nostoc punctiforme (strain ATCC 29133 / PCC 73102)</name>
    <dbReference type="NCBI Taxonomy" id="63737"/>
    <lineage>
        <taxon>Bacteria</taxon>
        <taxon>Bacillati</taxon>
        <taxon>Cyanobacteriota</taxon>
        <taxon>Cyanophyceae</taxon>
        <taxon>Nostocales</taxon>
        <taxon>Nostocaceae</taxon>
        <taxon>Nostoc</taxon>
    </lineage>
</organism>
<dbReference type="AlphaFoldDB" id="B2J9D6"/>
<proteinExistence type="predicted"/>
<name>B2J9D6_NOSP7</name>
<gene>
    <name evidence="2" type="ordered locus">Npun_R0683</name>
</gene>
<dbReference type="KEGG" id="npu:Npun_R0683"/>
<dbReference type="PANTHER" id="PTHR43415:SF3">
    <property type="entry name" value="GNAT-FAMILY ACETYLTRANSFERASE"/>
    <property type="match status" value="1"/>
</dbReference>
<reference evidence="2 3" key="2">
    <citation type="journal article" date="2013" name="Plant Physiol.">
        <title>A Nostoc punctiforme Sugar Transporter Necessary to Establish a Cyanobacterium-Plant Symbiosis.</title>
        <authorList>
            <person name="Ekman M."/>
            <person name="Picossi S."/>
            <person name="Campbell E.L."/>
            <person name="Meeks J.C."/>
            <person name="Flores E."/>
        </authorList>
    </citation>
    <scope>NUCLEOTIDE SEQUENCE [LARGE SCALE GENOMIC DNA]</scope>
    <source>
        <strain evidence="3">ATCC 29133 / PCC 73102</strain>
    </source>
</reference>
<dbReference type="InterPro" id="IPR000182">
    <property type="entry name" value="GNAT_dom"/>
</dbReference>
<feature type="domain" description="N-acetyltransferase" evidence="1">
    <location>
        <begin position="30"/>
        <end position="139"/>
    </location>
</feature>
<dbReference type="EnsemblBacteria" id="ACC79435">
    <property type="protein sequence ID" value="ACC79435"/>
    <property type="gene ID" value="Npun_R0683"/>
</dbReference>
<dbReference type="Gene3D" id="3.40.630.30">
    <property type="match status" value="1"/>
</dbReference>
<dbReference type="RefSeq" id="WP_012407460.1">
    <property type="nucleotide sequence ID" value="NC_010628.1"/>
</dbReference>
<dbReference type="OrthoDB" id="6290225at2"/>
<reference evidence="3" key="1">
    <citation type="submission" date="2008-04" db="EMBL/GenBank/DDBJ databases">
        <title>Complete sequence of chromosome of Nostoc punctiforme ATCC 29133.</title>
        <authorList>
            <consortium name="US DOE Joint Genome Institute"/>
            <person name="Copeland A."/>
            <person name="Lucas S."/>
            <person name="Lapidus A."/>
            <person name="Glavina del Rio T."/>
            <person name="Dalin E."/>
            <person name="Tice H."/>
            <person name="Pitluck S."/>
            <person name="Chain P."/>
            <person name="Malfatti S."/>
            <person name="Shin M."/>
            <person name="Vergez L."/>
            <person name="Schmutz J."/>
            <person name="Larimer F."/>
            <person name="Land M."/>
            <person name="Hauser L."/>
            <person name="Kyrpides N."/>
            <person name="Kim E."/>
            <person name="Meeks J.C."/>
            <person name="Elhai J."/>
            <person name="Campbell E.L."/>
            <person name="Thiel T."/>
            <person name="Longmire J."/>
            <person name="Potts M."/>
            <person name="Atlas R."/>
        </authorList>
    </citation>
    <scope>NUCLEOTIDE SEQUENCE [LARGE SCALE GENOMIC DNA]</scope>
    <source>
        <strain evidence="3">ATCC 29133 / PCC 73102</strain>
    </source>
</reference>
<accession>B2J9D6</accession>
<protein>
    <recommendedName>
        <fullName evidence="1">N-acetyltransferase domain-containing protein</fullName>
    </recommendedName>
</protein>
<dbReference type="GO" id="GO:0016747">
    <property type="term" value="F:acyltransferase activity, transferring groups other than amino-acyl groups"/>
    <property type="evidence" value="ECO:0007669"/>
    <property type="project" value="InterPro"/>
</dbReference>
<dbReference type="Proteomes" id="UP000001191">
    <property type="component" value="Chromosome"/>
</dbReference>
<dbReference type="eggNOG" id="COG1670">
    <property type="taxonomic scope" value="Bacteria"/>
</dbReference>
<dbReference type="EMBL" id="CP001037">
    <property type="protein sequence ID" value="ACC79435.1"/>
    <property type="molecule type" value="Genomic_DNA"/>
</dbReference>
<sequence length="226" mass="26206">MNLNKNDCFLEGEIVYLRLPDIQKDIYEGNWHQWFNDPDITRYLIHGVYPINREQEAHIIEQEIKKTNSIVLSIISRENHQHIGVISLKNIDLINRNAEIGIVMGVQTVMGSALEAMALLTKHSFDKLNLIKIYAGQHEGLWKWINTLELIGYRIEGYRHNSGIRFGQSYGVVLTSVDGEDFYELEKKRGGNILSSSLRDLLKTRRKENLIPKLKKFLVQLHCHIN</sequence>
<dbReference type="SUPFAM" id="SSF55729">
    <property type="entry name" value="Acyl-CoA N-acyltransferases (Nat)"/>
    <property type="match status" value="1"/>
</dbReference>
<dbReference type="InterPro" id="IPR016181">
    <property type="entry name" value="Acyl_CoA_acyltransferase"/>
</dbReference>
<dbReference type="PANTHER" id="PTHR43415">
    <property type="entry name" value="SPERMIDINE N(1)-ACETYLTRANSFERASE"/>
    <property type="match status" value="1"/>
</dbReference>
<dbReference type="STRING" id="63737.Npun_R0683"/>
<evidence type="ECO:0000259" key="1">
    <source>
        <dbReference type="Pfam" id="PF13302"/>
    </source>
</evidence>